<dbReference type="InterPro" id="IPR029062">
    <property type="entry name" value="Class_I_gatase-like"/>
</dbReference>
<reference evidence="3 4" key="1">
    <citation type="submission" date="2018-05" db="EMBL/GenBank/DDBJ databases">
        <title>Complete genome sequence of Flagellimonas aquimarina ECD12 isolated from seaweed Ecklonia cava.</title>
        <authorList>
            <person name="Choi S."/>
            <person name="Seong C."/>
        </authorList>
    </citation>
    <scope>NUCLEOTIDE SEQUENCE [LARGE SCALE GENOMIC DNA]</scope>
    <source>
        <strain evidence="3 4">ECD12</strain>
    </source>
</reference>
<dbReference type="AlphaFoldDB" id="A0A316KZP6"/>
<dbReference type="PANTHER" id="PTHR40469">
    <property type="entry name" value="SECRETED GLYCOSYL HYDROLASE"/>
    <property type="match status" value="1"/>
</dbReference>
<dbReference type="EMBL" id="QGEG01000001">
    <property type="protein sequence ID" value="PWL39727.1"/>
    <property type="molecule type" value="Genomic_DNA"/>
</dbReference>
<dbReference type="Gene3D" id="3.40.50.880">
    <property type="match status" value="1"/>
</dbReference>
<feature type="signal peptide" evidence="1">
    <location>
        <begin position="1"/>
        <end position="25"/>
    </location>
</feature>
<keyword evidence="1" id="KW-0732">Signal</keyword>
<gene>
    <name evidence="3" type="ORF">DKG77_02545</name>
</gene>
<evidence type="ECO:0000259" key="2">
    <source>
        <dbReference type="Pfam" id="PF06283"/>
    </source>
</evidence>
<name>A0A316KZP6_9FLAO</name>
<evidence type="ECO:0000256" key="1">
    <source>
        <dbReference type="SAM" id="SignalP"/>
    </source>
</evidence>
<feature type="chain" id="PRO_5016422924" evidence="1">
    <location>
        <begin position="26"/>
        <end position="255"/>
    </location>
</feature>
<evidence type="ECO:0000313" key="4">
    <source>
        <dbReference type="Proteomes" id="UP000245762"/>
    </source>
</evidence>
<dbReference type="PANTHER" id="PTHR40469:SF2">
    <property type="entry name" value="GALACTOSE-BINDING DOMAIN-LIKE SUPERFAMILY PROTEIN"/>
    <property type="match status" value="1"/>
</dbReference>
<protein>
    <submittedName>
        <fullName evidence="3">Crp/Fnr family transcriptional regulator</fullName>
    </submittedName>
</protein>
<keyword evidence="4" id="KW-1185">Reference proteome</keyword>
<evidence type="ECO:0000313" key="3">
    <source>
        <dbReference type="EMBL" id="PWL39727.1"/>
    </source>
</evidence>
<dbReference type="Pfam" id="PF06283">
    <property type="entry name" value="ThuA"/>
    <property type="match status" value="1"/>
</dbReference>
<comment type="caution">
    <text evidence="3">The sequence shown here is derived from an EMBL/GenBank/DDBJ whole genome shotgun (WGS) entry which is preliminary data.</text>
</comment>
<accession>A0A316KZP6</accession>
<dbReference type="SUPFAM" id="SSF52317">
    <property type="entry name" value="Class I glutamine amidotransferase-like"/>
    <property type="match status" value="1"/>
</dbReference>
<dbReference type="InterPro" id="IPR029010">
    <property type="entry name" value="ThuA-like"/>
</dbReference>
<feature type="domain" description="ThuA-like" evidence="2">
    <location>
        <begin position="41"/>
        <end position="251"/>
    </location>
</feature>
<organism evidence="3 4">
    <name type="scientific">Flagellimonas aquimarina</name>
    <dbReference type="NCBI Taxonomy" id="2201895"/>
    <lineage>
        <taxon>Bacteria</taxon>
        <taxon>Pseudomonadati</taxon>
        <taxon>Bacteroidota</taxon>
        <taxon>Flavobacteriia</taxon>
        <taxon>Flavobacteriales</taxon>
        <taxon>Flavobacteriaceae</taxon>
        <taxon>Flagellimonas</taxon>
    </lineage>
</organism>
<sequence>MLKKLLMKSIRLFLFALCSTLFVNAQDDAKTEDAPKTPELVLVFSKTTGYRHASIEKGVRVLRQLGRENGFIVLQTETSADFNPQNLKNYKLVVFLSTTLEVLDDTQQVAFENYIKSGGSFMGVHAASDTEYDWPWYGKLVGGYFDSHPPGVHKAKIEVVNKEHSSTAHLSDSWMRVDEWYNYKSLNPNVSVLLNLDEKSYEGGTNGENHPIAWYHEFDGGKAFYTGGGHTEASFDEPDFRQHLLGGIEWCLGRK</sequence>
<dbReference type="Proteomes" id="UP000245762">
    <property type="component" value="Unassembled WGS sequence"/>
</dbReference>
<proteinExistence type="predicted"/>
<dbReference type="OrthoDB" id="9816308at2"/>